<dbReference type="Proteomes" id="UP000499080">
    <property type="component" value="Unassembled WGS sequence"/>
</dbReference>
<sequence length="85" mass="9364">MTVAIIAVGTEIGVLTAITGHGLIPPVGGTSRHRSGSNSVPHHYYTPRRSENPLTYSAASHPQTRGAPWLRRIHDNRRWSYPRPA</sequence>
<reference evidence="2 3" key="1">
    <citation type="journal article" date="2019" name="Sci. Rep.">
        <title>Orb-weaving spider Araneus ventricosus genome elucidates the spidroin gene catalogue.</title>
        <authorList>
            <person name="Kono N."/>
            <person name="Nakamura H."/>
            <person name="Ohtoshi R."/>
            <person name="Moran D.A.P."/>
            <person name="Shinohara A."/>
            <person name="Yoshida Y."/>
            <person name="Fujiwara M."/>
            <person name="Mori M."/>
            <person name="Tomita M."/>
            <person name="Arakawa K."/>
        </authorList>
    </citation>
    <scope>NUCLEOTIDE SEQUENCE [LARGE SCALE GENOMIC DNA]</scope>
</reference>
<dbReference type="EMBL" id="BGPR01000347">
    <property type="protein sequence ID" value="GBM14717.1"/>
    <property type="molecule type" value="Genomic_DNA"/>
</dbReference>
<evidence type="ECO:0000256" key="1">
    <source>
        <dbReference type="SAM" id="MobiDB-lite"/>
    </source>
</evidence>
<accession>A0A4Y2DF31</accession>
<name>A0A4Y2DF31_ARAVE</name>
<gene>
    <name evidence="2" type="ORF">AVEN_71996_1</name>
</gene>
<evidence type="ECO:0000313" key="2">
    <source>
        <dbReference type="EMBL" id="GBM14717.1"/>
    </source>
</evidence>
<comment type="caution">
    <text evidence="2">The sequence shown here is derived from an EMBL/GenBank/DDBJ whole genome shotgun (WGS) entry which is preliminary data.</text>
</comment>
<protein>
    <submittedName>
        <fullName evidence="2">Uncharacterized protein</fullName>
    </submittedName>
</protein>
<feature type="compositionally biased region" description="Polar residues" evidence="1">
    <location>
        <begin position="52"/>
        <end position="63"/>
    </location>
</feature>
<organism evidence="2 3">
    <name type="scientific">Araneus ventricosus</name>
    <name type="common">Orbweaver spider</name>
    <name type="synonym">Epeira ventricosa</name>
    <dbReference type="NCBI Taxonomy" id="182803"/>
    <lineage>
        <taxon>Eukaryota</taxon>
        <taxon>Metazoa</taxon>
        <taxon>Ecdysozoa</taxon>
        <taxon>Arthropoda</taxon>
        <taxon>Chelicerata</taxon>
        <taxon>Arachnida</taxon>
        <taxon>Araneae</taxon>
        <taxon>Araneomorphae</taxon>
        <taxon>Entelegynae</taxon>
        <taxon>Araneoidea</taxon>
        <taxon>Araneidae</taxon>
        <taxon>Araneus</taxon>
    </lineage>
</organism>
<evidence type="ECO:0000313" key="3">
    <source>
        <dbReference type="Proteomes" id="UP000499080"/>
    </source>
</evidence>
<keyword evidence="3" id="KW-1185">Reference proteome</keyword>
<dbReference type="AlphaFoldDB" id="A0A4Y2DF31"/>
<feature type="region of interest" description="Disordered" evidence="1">
    <location>
        <begin position="25"/>
        <end position="69"/>
    </location>
</feature>
<proteinExistence type="predicted"/>